<evidence type="ECO:0000313" key="3">
    <source>
        <dbReference type="Proteomes" id="UP000278746"/>
    </source>
</evidence>
<comment type="caution">
    <text evidence="2">The sequence shown here is derived from an EMBL/GenBank/DDBJ whole genome shotgun (WGS) entry which is preliminary data.</text>
</comment>
<reference evidence="2 3" key="1">
    <citation type="submission" date="2018-10" db="EMBL/GenBank/DDBJ databases">
        <title>Bacillus Keqinensis sp. nov., a moderately halophilic bacterium isolated from a saline-alkaline lake.</title>
        <authorList>
            <person name="Wang H."/>
        </authorList>
    </citation>
    <scope>NUCLEOTIDE SEQUENCE [LARGE SCALE GENOMIC DNA]</scope>
    <source>
        <strain evidence="2 3">KQ-3</strain>
    </source>
</reference>
<dbReference type="Proteomes" id="UP000278746">
    <property type="component" value="Unassembled WGS sequence"/>
</dbReference>
<sequence>MQGILIITGILIILISFCLLILSLMGLFPKWISIPMLLGSILFTVNIINQRHRFKGFKQFNKTNFL</sequence>
<feature type="transmembrane region" description="Helical" evidence="1">
    <location>
        <begin position="31"/>
        <end position="48"/>
    </location>
</feature>
<proteinExistence type="predicted"/>
<keyword evidence="1" id="KW-0472">Membrane</keyword>
<keyword evidence="3" id="KW-1185">Reference proteome</keyword>
<gene>
    <name evidence="2" type="ORF">EBO34_08140</name>
</gene>
<keyword evidence="1" id="KW-0812">Transmembrane</keyword>
<accession>A0A3M7TZA9</accession>
<name>A0A3M7TZA9_9BACI</name>
<evidence type="ECO:0000256" key="1">
    <source>
        <dbReference type="SAM" id="Phobius"/>
    </source>
</evidence>
<evidence type="ECO:0000313" key="2">
    <source>
        <dbReference type="EMBL" id="RNA70631.1"/>
    </source>
</evidence>
<dbReference type="AlphaFoldDB" id="A0A3M7TZA9"/>
<organism evidence="2 3">
    <name type="scientific">Alteribacter keqinensis</name>
    <dbReference type="NCBI Taxonomy" id="2483800"/>
    <lineage>
        <taxon>Bacteria</taxon>
        <taxon>Bacillati</taxon>
        <taxon>Bacillota</taxon>
        <taxon>Bacilli</taxon>
        <taxon>Bacillales</taxon>
        <taxon>Bacillaceae</taxon>
        <taxon>Alteribacter</taxon>
    </lineage>
</organism>
<dbReference type="OrthoDB" id="2935494at2"/>
<protein>
    <submittedName>
        <fullName evidence="2">Uncharacterized protein</fullName>
    </submittedName>
</protein>
<dbReference type="EMBL" id="RHIB01000001">
    <property type="protein sequence ID" value="RNA70631.1"/>
    <property type="molecule type" value="Genomic_DNA"/>
</dbReference>
<feature type="transmembrane region" description="Helical" evidence="1">
    <location>
        <begin position="5"/>
        <end position="25"/>
    </location>
</feature>
<keyword evidence="1" id="KW-1133">Transmembrane helix</keyword>